<keyword evidence="10" id="KW-1185">Reference proteome</keyword>
<dbReference type="PROSITE" id="PS50850">
    <property type="entry name" value="MFS"/>
    <property type="match status" value="1"/>
</dbReference>
<evidence type="ECO:0000256" key="6">
    <source>
        <dbReference type="ARBA" id="ARBA00023136"/>
    </source>
</evidence>
<feature type="transmembrane region" description="Helical" evidence="7">
    <location>
        <begin position="142"/>
        <end position="162"/>
    </location>
</feature>
<proteinExistence type="predicted"/>
<dbReference type="GO" id="GO:0022857">
    <property type="term" value="F:transmembrane transporter activity"/>
    <property type="evidence" value="ECO:0007669"/>
    <property type="project" value="InterPro"/>
</dbReference>
<evidence type="ECO:0000313" key="9">
    <source>
        <dbReference type="EMBL" id="TLV23833.1"/>
    </source>
</evidence>
<gene>
    <name evidence="9" type="ORF">FE839_00125</name>
</gene>
<keyword evidence="6 7" id="KW-0472">Membrane</keyword>
<keyword evidence="2" id="KW-0813">Transport</keyword>
<feature type="transmembrane region" description="Helical" evidence="7">
    <location>
        <begin position="174"/>
        <end position="196"/>
    </location>
</feature>
<evidence type="ECO:0000256" key="2">
    <source>
        <dbReference type="ARBA" id="ARBA00022448"/>
    </source>
</evidence>
<comment type="caution">
    <text evidence="9">The sequence shown here is derived from an EMBL/GenBank/DDBJ whole genome shotgun (WGS) entry which is preliminary data.</text>
</comment>
<name>A0A5R9LPP2_9ENTR</name>
<feature type="transmembrane region" description="Helical" evidence="7">
    <location>
        <begin position="80"/>
        <end position="98"/>
    </location>
</feature>
<feature type="transmembrane region" description="Helical" evidence="7">
    <location>
        <begin position="316"/>
        <end position="335"/>
    </location>
</feature>
<dbReference type="CDD" id="cd06174">
    <property type="entry name" value="MFS"/>
    <property type="match status" value="1"/>
</dbReference>
<feature type="transmembrane region" description="Helical" evidence="7">
    <location>
        <begin position="49"/>
        <end position="68"/>
    </location>
</feature>
<feature type="domain" description="Major facilitator superfamily (MFS) profile" evidence="8">
    <location>
        <begin position="1"/>
        <end position="409"/>
    </location>
</feature>
<evidence type="ECO:0000256" key="7">
    <source>
        <dbReference type="SAM" id="Phobius"/>
    </source>
</evidence>
<dbReference type="Pfam" id="PF07690">
    <property type="entry name" value="MFS_1"/>
    <property type="match status" value="1"/>
</dbReference>
<dbReference type="Proteomes" id="UP000307430">
    <property type="component" value="Unassembled WGS sequence"/>
</dbReference>
<keyword evidence="4 7" id="KW-0812">Transmembrane</keyword>
<keyword evidence="3" id="KW-1003">Cell membrane</keyword>
<dbReference type="AlphaFoldDB" id="A0A5R9LPP2"/>
<organism evidence="9 10">
    <name type="scientific">Klebsiella indica</name>
    <dbReference type="NCBI Taxonomy" id="2582917"/>
    <lineage>
        <taxon>Bacteria</taxon>
        <taxon>Pseudomonadati</taxon>
        <taxon>Pseudomonadota</taxon>
        <taxon>Gammaproteobacteria</taxon>
        <taxon>Enterobacterales</taxon>
        <taxon>Enterobacteriaceae</taxon>
        <taxon>Klebsiella/Raoultella group</taxon>
        <taxon>Klebsiella</taxon>
    </lineage>
</organism>
<dbReference type="PANTHER" id="PTHR23517:SF3">
    <property type="entry name" value="INTEGRAL MEMBRANE TRANSPORT PROTEIN"/>
    <property type="match status" value="1"/>
</dbReference>
<dbReference type="Gene3D" id="1.20.1250.20">
    <property type="entry name" value="MFS general substrate transporter like domains"/>
    <property type="match status" value="2"/>
</dbReference>
<feature type="transmembrane region" description="Helical" evidence="7">
    <location>
        <begin position="385"/>
        <end position="405"/>
    </location>
</feature>
<comment type="subcellular location">
    <subcellularLocation>
        <location evidence="1">Cell membrane</location>
        <topology evidence="1">Multi-pass membrane protein</topology>
    </subcellularLocation>
</comment>
<evidence type="ECO:0000256" key="3">
    <source>
        <dbReference type="ARBA" id="ARBA00022475"/>
    </source>
</evidence>
<feature type="transmembrane region" description="Helical" evidence="7">
    <location>
        <begin position="104"/>
        <end position="121"/>
    </location>
</feature>
<dbReference type="InterPro" id="IPR036259">
    <property type="entry name" value="MFS_trans_sf"/>
</dbReference>
<dbReference type="SUPFAM" id="SSF103473">
    <property type="entry name" value="MFS general substrate transporter"/>
    <property type="match status" value="1"/>
</dbReference>
<dbReference type="EMBL" id="VCHQ01000001">
    <property type="protein sequence ID" value="TLV23833.1"/>
    <property type="molecule type" value="Genomic_DNA"/>
</dbReference>
<accession>A0A5R9LPP2</accession>
<evidence type="ECO:0000256" key="4">
    <source>
        <dbReference type="ARBA" id="ARBA00022692"/>
    </source>
</evidence>
<sequence length="418" mass="46170">MVETITMKLKDIIRLIVLGMCGGTIYLLPYMKYYFFNQMVENTGTSGQALGYLVTIFAVACLFLLLPGGILADRLSSKKCIFWSLISTTLLTIVYAFTYRSYTFSLIIWFLLAFSSIFLAWPAIMKTVRTIGGERTSTAYSIYYASNGLTGALAGYITIKVYGMLAASDAATGFFWSIMVSAIANAAVAFLLLYLLRDIKETIEGKGGKLPTLQDSYSVMKMPVIWLIAIVMFCTYSLYVGITFFTPYLTSAFGISDEVSGTLSLVRSYIFMSLTPLTGIIADRWMKSTLKWFTIAGPVAIVCLIAVIAIGDDAGMIVPVMLLTMVAAFFVCTLYASMFSIMSECKIPLSIAGTAIGLVSIFSYTPDIIIQPLFGYFVDNKQYSYIFISLAVMGMLSLMSCLLLLRRKSQEFPEVVTR</sequence>
<keyword evidence="5 7" id="KW-1133">Transmembrane helix</keyword>
<feature type="transmembrane region" description="Helical" evidence="7">
    <location>
        <begin position="265"/>
        <end position="282"/>
    </location>
</feature>
<dbReference type="PANTHER" id="PTHR23517">
    <property type="entry name" value="RESISTANCE PROTEIN MDTM, PUTATIVE-RELATED-RELATED"/>
    <property type="match status" value="1"/>
</dbReference>
<dbReference type="InterPro" id="IPR050171">
    <property type="entry name" value="MFS_Transporters"/>
</dbReference>
<feature type="transmembrane region" description="Helical" evidence="7">
    <location>
        <begin position="224"/>
        <end position="245"/>
    </location>
</feature>
<feature type="transmembrane region" description="Helical" evidence="7">
    <location>
        <begin position="289"/>
        <end position="310"/>
    </location>
</feature>
<evidence type="ECO:0000256" key="5">
    <source>
        <dbReference type="ARBA" id="ARBA00022989"/>
    </source>
</evidence>
<evidence type="ECO:0000256" key="1">
    <source>
        <dbReference type="ARBA" id="ARBA00004651"/>
    </source>
</evidence>
<dbReference type="InterPro" id="IPR020846">
    <property type="entry name" value="MFS_dom"/>
</dbReference>
<protein>
    <submittedName>
        <fullName evidence="9">MFS transporter</fullName>
    </submittedName>
</protein>
<feature type="transmembrane region" description="Helical" evidence="7">
    <location>
        <begin position="12"/>
        <end position="29"/>
    </location>
</feature>
<reference evidence="9 10" key="1">
    <citation type="submission" date="2019-05" db="EMBL/GenBank/DDBJ databases">
        <title>Genome sequence of Klebsiella sp strain TOUT106.</title>
        <authorList>
            <person name="Rahi P."/>
            <person name="Chaudhari D."/>
        </authorList>
    </citation>
    <scope>NUCLEOTIDE SEQUENCE [LARGE SCALE GENOMIC DNA]</scope>
    <source>
        <strain evidence="9 10">TOUT106</strain>
    </source>
</reference>
<dbReference type="InterPro" id="IPR011701">
    <property type="entry name" value="MFS"/>
</dbReference>
<evidence type="ECO:0000313" key="10">
    <source>
        <dbReference type="Proteomes" id="UP000307430"/>
    </source>
</evidence>
<evidence type="ECO:0000259" key="8">
    <source>
        <dbReference type="PROSITE" id="PS50850"/>
    </source>
</evidence>
<feature type="transmembrane region" description="Helical" evidence="7">
    <location>
        <begin position="347"/>
        <end position="365"/>
    </location>
</feature>
<dbReference type="GO" id="GO:0005886">
    <property type="term" value="C:plasma membrane"/>
    <property type="evidence" value="ECO:0007669"/>
    <property type="project" value="UniProtKB-SubCell"/>
</dbReference>